<reference evidence="10 11" key="1">
    <citation type="submission" date="2020-08" db="EMBL/GenBank/DDBJ databases">
        <title>Aquariorum lacteus gen. nov., sp. nov., a new member of the family Comamonadaceae, isolated from freshwater aquarium.</title>
        <authorList>
            <person name="Chun S.-J."/>
        </authorList>
    </citation>
    <scope>NUCLEOTIDE SEQUENCE [LARGE SCALE GENOMIC DNA]</scope>
    <source>
        <strain evidence="10 11">SJAQ100</strain>
    </source>
</reference>
<name>A0A839HUG7_9BURK</name>
<dbReference type="AlphaFoldDB" id="A0A839HUG7"/>
<evidence type="ECO:0000256" key="7">
    <source>
        <dbReference type="RuleBase" id="RU003435"/>
    </source>
</evidence>
<gene>
    <name evidence="10" type="ORF">H4F90_07320</name>
</gene>
<dbReference type="PANTHER" id="PTHR11804">
    <property type="entry name" value="PROTEASE M3 THIMET OLIGOPEPTIDASE-RELATED"/>
    <property type="match status" value="1"/>
</dbReference>
<evidence type="ECO:0000256" key="2">
    <source>
        <dbReference type="ARBA" id="ARBA00022670"/>
    </source>
</evidence>
<dbReference type="InterPro" id="IPR001567">
    <property type="entry name" value="Pept_M3A_M3B_dom"/>
</dbReference>
<keyword evidence="3 7" id="KW-0479">Metal-binding</keyword>
<keyword evidence="4 7" id="KW-0378">Hydrolase</keyword>
<comment type="similarity">
    <text evidence="1 7">Belongs to the peptidase M3 family.</text>
</comment>
<sequence>MRPAPAPAATGPRGAPPPERRPRPARRLAALMLAAVLLPAARPAAAIEPPRLATEARSAPQLDWAAIEHPEALRRRCDQGVQALDRERQALVRRVASGEASPLAGYGAITEGHEDRLLPLAFLGRVHPQDAMRQAARACELRQQAALQRLHQQTRLLEALRALAPTDPVEQRLRQLLIRRFERAGAGLPPVERDHAMALQQALGAEIQAFERALSDDRRVLAFEPEALAGLPAASLAELPRDARGRYSLGFDAVTADTLLRLARRPATRERYWRAWLRQGGEANLRRLARIVELRREHAALFGAASPAELELRERMAGDPATAAAFLDRLEAQIAPLQAAELAELQALLDADPDAPPGRRLQRWDQAHYLERLRQARHPHDPEALRRHLPPQAAVDLVMALAQRSFGLRFERLPATLWHPSAQRWRLLDAQDGRVIGELLLDLHPRPGKYGHFAVFPLRGAAPGRQPLAALVGNFDREGLSLVELETLLHEFGHALHVLLARPRHVDAAALQQPLDFVEVPSQLLEGWIDDPRLLALLPGVCPRCVPMPPELAQAALAARRVGRALHVGRQLLFARYDLQLHGPDGLRSPAPLALWRRLEAASPLGHVPGSLFPASFDHIVGEYAAGYYGYLWAQVIAADLRTAFAPDLFDPATGRRWRERVLEAGNERPPEALIQAFLGRSVREDAFRRWLQGR</sequence>
<keyword evidence="11" id="KW-1185">Reference proteome</keyword>
<feature type="region of interest" description="Disordered" evidence="8">
    <location>
        <begin position="1"/>
        <end position="24"/>
    </location>
</feature>
<keyword evidence="6 7" id="KW-0482">Metalloprotease</keyword>
<dbReference type="GO" id="GO:0006508">
    <property type="term" value="P:proteolysis"/>
    <property type="evidence" value="ECO:0007669"/>
    <property type="project" value="UniProtKB-KW"/>
</dbReference>
<dbReference type="Gene3D" id="1.10.1370.10">
    <property type="entry name" value="Neurolysin, domain 3"/>
    <property type="match status" value="1"/>
</dbReference>
<dbReference type="InterPro" id="IPR024079">
    <property type="entry name" value="MetalloPept_cat_dom_sf"/>
</dbReference>
<accession>A0A839HUG7</accession>
<protein>
    <submittedName>
        <fullName evidence="10">Peptidase</fullName>
    </submittedName>
</protein>
<dbReference type="GO" id="GO:0004222">
    <property type="term" value="F:metalloendopeptidase activity"/>
    <property type="evidence" value="ECO:0007669"/>
    <property type="project" value="InterPro"/>
</dbReference>
<dbReference type="InterPro" id="IPR045090">
    <property type="entry name" value="Pept_M3A_M3B"/>
</dbReference>
<dbReference type="GO" id="GO:0046872">
    <property type="term" value="F:metal ion binding"/>
    <property type="evidence" value="ECO:0007669"/>
    <property type="project" value="UniProtKB-UniRule"/>
</dbReference>
<dbReference type="Gene3D" id="3.40.390.10">
    <property type="entry name" value="Collagenase (Catalytic Domain)"/>
    <property type="match status" value="1"/>
</dbReference>
<evidence type="ECO:0000256" key="8">
    <source>
        <dbReference type="SAM" id="MobiDB-lite"/>
    </source>
</evidence>
<comment type="cofactor">
    <cofactor evidence="7">
        <name>Zn(2+)</name>
        <dbReference type="ChEBI" id="CHEBI:29105"/>
    </cofactor>
    <text evidence="7">Binds 1 zinc ion.</text>
</comment>
<dbReference type="InterPro" id="IPR024077">
    <property type="entry name" value="Neurolysin/TOP_dom2"/>
</dbReference>
<dbReference type="EMBL" id="JACIVI010000001">
    <property type="protein sequence ID" value="MBB1161784.1"/>
    <property type="molecule type" value="Genomic_DNA"/>
</dbReference>
<evidence type="ECO:0000313" key="11">
    <source>
        <dbReference type="Proteomes" id="UP000586093"/>
    </source>
</evidence>
<evidence type="ECO:0000313" key="10">
    <source>
        <dbReference type="EMBL" id="MBB1161784.1"/>
    </source>
</evidence>
<dbReference type="PANTHER" id="PTHR11804:SF84">
    <property type="entry name" value="SACCHAROLYSIN"/>
    <property type="match status" value="1"/>
</dbReference>
<evidence type="ECO:0000256" key="5">
    <source>
        <dbReference type="ARBA" id="ARBA00022833"/>
    </source>
</evidence>
<evidence type="ECO:0000256" key="4">
    <source>
        <dbReference type="ARBA" id="ARBA00022801"/>
    </source>
</evidence>
<proteinExistence type="inferred from homology"/>
<keyword evidence="5 7" id="KW-0862">Zinc</keyword>
<evidence type="ECO:0000259" key="9">
    <source>
        <dbReference type="Pfam" id="PF01432"/>
    </source>
</evidence>
<evidence type="ECO:0000256" key="1">
    <source>
        <dbReference type="ARBA" id="ARBA00006040"/>
    </source>
</evidence>
<feature type="domain" description="Peptidase M3A/M3B catalytic" evidence="9">
    <location>
        <begin position="263"/>
        <end position="690"/>
    </location>
</feature>
<dbReference type="Proteomes" id="UP000586093">
    <property type="component" value="Unassembled WGS sequence"/>
</dbReference>
<dbReference type="RefSeq" id="WP_182662829.1">
    <property type="nucleotide sequence ID" value="NZ_JACIVI010000001.1"/>
</dbReference>
<dbReference type="SUPFAM" id="SSF55486">
    <property type="entry name" value="Metalloproteases ('zincins'), catalytic domain"/>
    <property type="match status" value="1"/>
</dbReference>
<evidence type="ECO:0000256" key="3">
    <source>
        <dbReference type="ARBA" id="ARBA00022723"/>
    </source>
</evidence>
<evidence type="ECO:0000256" key="6">
    <source>
        <dbReference type="ARBA" id="ARBA00023049"/>
    </source>
</evidence>
<comment type="caution">
    <text evidence="10">The sequence shown here is derived from an EMBL/GenBank/DDBJ whole genome shotgun (WGS) entry which is preliminary data.</text>
</comment>
<keyword evidence="2 7" id="KW-0645">Protease</keyword>
<dbReference type="GO" id="GO:0006518">
    <property type="term" value="P:peptide metabolic process"/>
    <property type="evidence" value="ECO:0007669"/>
    <property type="project" value="TreeGrafter"/>
</dbReference>
<dbReference type="Pfam" id="PF01432">
    <property type="entry name" value="Peptidase_M3"/>
    <property type="match status" value="1"/>
</dbReference>
<organism evidence="10 11">
    <name type="scientific">Aquariibacter albus</name>
    <dbReference type="NCBI Taxonomy" id="2759899"/>
    <lineage>
        <taxon>Bacteria</taxon>
        <taxon>Pseudomonadati</taxon>
        <taxon>Pseudomonadota</taxon>
        <taxon>Betaproteobacteria</taxon>
        <taxon>Burkholderiales</taxon>
        <taxon>Sphaerotilaceae</taxon>
        <taxon>Aquariibacter</taxon>
    </lineage>
</organism>